<sequence length="60" mass="6822">LQYDNTAALLFGSRNIIMKPSYLPVITIKVTREELMDPNLLRQKLATVFRLGKYTNPAAL</sequence>
<evidence type="ECO:0000313" key="1">
    <source>
        <dbReference type="EMBL" id="CAG8821731.1"/>
    </source>
</evidence>
<dbReference type="EMBL" id="CAJVQA010050791">
    <property type="protein sequence ID" value="CAG8821731.1"/>
    <property type="molecule type" value="Genomic_DNA"/>
</dbReference>
<dbReference type="AlphaFoldDB" id="A0A9N9KC96"/>
<gene>
    <name evidence="1" type="ORF">CPELLU_LOCUS19752</name>
</gene>
<feature type="non-terminal residue" evidence="1">
    <location>
        <position position="1"/>
    </location>
</feature>
<organism evidence="1 2">
    <name type="scientific">Cetraspora pellucida</name>
    <dbReference type="NCBI Taxonomy" id="1433469"/>
    <lineage>
        <taxon>Eukaryota</taxon>
        <taxon>Fungi</taxon>
        <taxon>Fungi incertae sedis</taxon>
        <taxon>Mucoromycota</taxon>
        <taxon>Glomeromycotina</taxon>
        <taxon>Glomeromycetes</taxon>
        <taxon>Diversisporales</taxon>
        <taxon>Gigasporaceae</taxon>
        <taxon>Cetraspora</taxon>
    </lineage>
</organism>
<protein>
    <submittedName>
        <fullName evidence="1">12309_t:CDS:1</fullName>
    </submittedName>
</protein>
<keyword evidence="2" id="KW-1185">Reference proteome</keyword>
<comment type="caution">
    <text evidence="1">The sequence shown here is derived from an EMBL/GenBank/DDBJ whole genome shotgun (WGS) entry which is preliminary data.</text>
</comment>
<name>A0A9N9KC96_9GLOM</name>
<accession>A0A9N9KC96</accession>
<proteinExistence type="predicted"/>
<feature type="non-terminal residue" evidence="1">
    <location>
        <position position="60"/>
    </location>
</feature>
<reference evidence="1" key="1">
    <citation type="submission" date="2021-06" db="EMBL/GenBank/DDBJ databases">
        <authorList>
            <person name="Kallberg Y."/>
            <person name="Tangrot J."/>
            <person name="Rosling A."/>
        </authorList>
    </citation>
    <scope>NUCLEOTIDE SEQUENCE</scope>
    <source>
        <strain evidence="1">FL966</strain>
    </source>
</reference>
<dbReference type="Proteomes" id="UP000789759">
    <property type="component" value="Unassembled WGS sequence"/>
</dbReference>
<evidence type="ECO:0000313" key="2">
    <source>
        <dbReference type="Proteomes" id="UP000789759"/>
    </source>
</evidence>